<dbReference type="AlphaFoldDB" id="A0A1W0XBT6"/>
<comment type="caution">
    <text evidence="3">The sequence shown here is derived from an EMBL/GenBank/DDBJ whole genome shotgun (WGS) entry which is preliminary data.</text>
</comment>
<gene>
    <name evidence="3" type="ORF">BV898_01473</name>
</gene>
<evidence type="ECO:0000313" key="4">
    <source>
        <dbReference type="Proteomes" id="UP000192578"/>
    </source>
</evidence>
<evidence type="ECO:0000256" key="1">
    <source>
        <dbReference type="SAM" id="Coils"/>
    </source>
</evidence>
<evidence type="ECO:0000313" key="3">
    <source>
        <dbReference type="EMBL" id="OQV24890.1"/>
    </source>
</evidence>
<dbReference type="Proteomes" id="UP000192578">
    <property type="component" value="Unassembled WGS sequence"/>
</dbReference>
<evidence type="ECO:0000256" key="2">
    <source>
        <dbReference type="SAM" id="SignalP"/>
    </source>
</evidence>
<dbReference type="Gene3D" id="1.10.287.1490">
    <property type="match status" value="1"/>
</dbReference>
<feature type="coiled-coil region" evidence="1">
    <location>
        <begin position="143"/>
        <end position="184"/>
    </location>
</feature>
<proteinExistence type="predicted"/>
<feature type="coiled-coil region" evidence="1">
    <location>
        <begin position="251"/>
        <end position="278"/>
    </location>
</feature>
<feature type="chain" id="PRO_5012144888" evidence="2">
    <location>
        <begin position="25"/>
        <end position="679"/>
    </location>
</feature>
<organism evidence="3 4">
    <name type="scientific">Hypsibius exemplaris</name>
    <name type="common">Freshwater tardigrade</name>
    <dbReference type="NCBI Taxonomy" id="2072580"/>
    <lineage>
        <taxon>Eukaryota</taxon>
        <taxon>Metazoa</taxon>
        <taxon>Ecdysozoa</taxon>
        <taxon>Tardigrada</taxon>
        <taxon>Eutardigrada</taxon>
        <taxon>Parachela</taxon>
        <taxon>Hypsibioidea</taxon>
        <taxon>Hypsibiidae</taxon>
        <taxon>Hypsibius</taxon>
    </lineage>
</organism>
<sequence length="679" mass="73644">MHPTTSGVLLLVALFASTAVSVRSGLVPEQISRKSRSIFTGSKVDRTIIQPITQAVSVLASKTLQPLAQAPIPVNVNQTQTIVNNLRGSIQELLGILNPVSAASEVVRQELDQQLASTTAQIWAKQGEINAVSQQHAATSGQIASTDAQIAATQNQLVQLEASVVAANEEVRKAEERVNRARNCIWRGRRKREVRGWFKNIFKKVVNAPCQVVNNIDARKQDRARVQASRDQAAAHLRNLQASQGRSVAERNSLQATLAALAGQRDSLEQAANALVAQQNANVALGVATRELLKNVGTFTGATLALQRIAGSLGAMADLVAPLGNAVASALGASQYQSSGMGENIRSISESMGIIGQKLPQYPPFMVNFETGEFVDMHFHGSPCPIRVVTRSNLKEIPLHSQRKQSGSNHHPSHFPCRFRPGFQDLPTPSAGSAIPLNATQTHRIVANPRGSILELLGILNPVSAALKAIRQWLDQQLISTAAQISAKQREINAANVAAANEEVRKAEEWVNCDWHCLWRGRRKPCQTGNVIDARREDRARLQAGWDAATAHLRRLHGLHLKSVEERDPLNANLATLARQRDGLLPAANTLTAKLKDNVALGVAIRELMKNFKRNGGSDGTSGQCHRLGIRSVAIPVDRNGQNIRSISESMGVIGEKLPQYSSFMVNFETGELIAMQQP</sequence>
<accession>A0A1W0XBT6</accession>
<protein>
    <submittedName>
        <fullName evidence="3">Uncharacterized protein</fullName>
    </submittedName>
</protein>
<name>A0A1W0XBT6_HYPEX</name>
<feature type="signal peptide" evidence="2">
    <location>
        <begin position="1"/>
        <end position="24"/>
    </location>
</feature>
<reference evidence="4" key="1">
    <citation type="submission" date="2017-01" db="EMBL/GenBank/DDBJ databases">
        <title>Comparative genomics of anhydrobiosis in the tardigrade Hypsibius dujardini.</title>
        <authorList>
            <person name="Yoshida Y."/>
            <person name="Koutsovoulos G."/>
            <person name="Laetsch D."/>
            <person name="Stevens L."/>
            <person name="Kumar S."/>
            <person name="Horikawa D."/>
            <person name="Ishino K."/>
            <person name="Komine S."/>
            <person name="Tomita M."/>
            <person name="Blaxter M."/>
            <person name="Arakawa K."/>
        </authorList>
    </citation>
    <scope>NUCLEOTIDE SEQUENCE [LARGE SCALE GENOMIC DNA]</scope>
    <source>
        <strain evidence="4">Z151</strain>
    </source>
</reference>
<keyword evidence="1" id="KW-0175">Coiled coil</keyword>
<dbReference type="EMBL" id="MTYJ01000005">
    <property type="protein sequence ID" value="OQV24890.1"/>
    <property type="molecule type" value="Genomic_DNA"/>
</dbReference>
<keyword evidence="4" id="KW-1185">Reference proteome</keyword>
<keyword evidence="2" id="KW-0732">Signal</keyword>